<protein>
    <submittedName>
        <fullName evidence="1">Uncharacterized protein</fullName>
    </submittedName>
</protein>
<name>A0ACC2B6H3_DIPCM</name>
<sequence>MRHMLLSMEAGTQLPQWMVHADMATSTARVMVQIEQHSAPYYSTTAQFVEDATKSSVRTIPSGATLKIHLCLLLLQSYALQNTYFRMTMEVGATFRESTLICHSRRSLKSLFGVQALSLFSIEECHAKNKEVCVSPSTATPGLISCWSVMWVAWATYLMFQLKAARRVGLA</sequence>
<proteinExistence type="predicted"/>
<evidence type="ECO:0000313" key="2">
    <source>
        <dbReference type="Proteomes" id="UP001162992"/>
    </source>
</evidence>
<gene>
    <name evidence="1" type="ORF">O6H91_17G047800</name>
</gene>
<evidence type="ECO:0000313" key="1">
    <source>
        <dbReference type="EMBL" id="KAJ7525379.1"/>
    </source>
</evidence>
<comment type="caution">
    <text evidence="1">The sequence shown here is derived from an EMBL/GenBank/DDBJ whole genome shotgun (WGS) entry which is preliminary data.</text>
</comment>
<keyword evidence="2" id="KW-1185">Reference proteome</keyword>
<accession>A0ACC2B6H3</accession>
<dbReference type="Proteomes" id="UP001162992">
    <property type="component" value="Chromosome 17"/>
</dbReference>
<organism evidence="1 2">
    <name type="scientific">Diphasiastrum complanatum</name>
    <name type="common">Issler's clubmoss</name>
    <name type="synonym">Lycopodium complanatum</name>
    <dbReference type="NCBI Taxonomy" id="34168"/>
    <lineage>
        <taxon>Eukaryota</taxon>
        <taxon>Viridiplantae</taxon>
        <taxon>Streptophyta</taxon>
        <taxon>Embryophyta</taxon>
        <taxon>Tracheophyta</taxon>
        <taxon>Lycopodiopsida</taxon>
        <taxon>Lycopodiales</taxon>
        <taxon>Lycopodiaceae</taxon>
        <taxon>Lycopodioideae</taxon>
        <taxon>Diphasiastrum</taxon>
    </lineage>
</organism>
<dbReference type="EMBL" id="CM055108">
    <property type="protein sequence ID" value="KAJ7525379.1"/>
    <property type="molecule type" value="Genomic_DNA"/>
</dbReference>
<reference evidence="2" key="1">
    <citation type="journal article" date="2024" name="Proc. Natl. Acad. Sci. U.S.A.">
        <title>Extraordinary preservation of gene collinearity over three hundred million years revealed in homosporous lycophytes.</title>
        <authorList>
            <person name="Li C."/>
            <person name="Wickell D."/>
            <person name="Kuo L.Y."/>
            <person name="Chen X."/>
            <person name="Nie B."/>
            <person name="Liao X."/>
            <person name="Peng D."/>
            <person name="Ji J."/>
            <person name="Jenkins J."/>
            <person name="Williams M."/>
            <person name="Shu S."/>
            <person name="Plott C."/>
            <person name="Barry K."/>
            <person name="Rajasekar S."/>
            <person name="Grimwood J."/>
            <person name="Han X."/>
            <person name="Sun S."/>
            <person name="Hou Z."/>
            <person name="He W."/>
            <person name="Dai G."/>
            <person name="Sun C."/>
            <person name="Schmutz J."/>
            <person name="Leebens-Mack J.H."/>
            <person name="Li F.W."/>
            <person name="Wang L."/>
        </authorList>
    </citation>
    <scope>NUCLEOTIDE SEQUENCE [LARGE SCALE GENOMIC DNA]</scope>
    <source>
        <strain evidence="2">cv. PW_Plant_1</strain>
    </source>
</reference>